<dbReference type="AlphaFoldDB" id="A0A2R5FVM2"/>
<name>A0A2R5FVM2_NOSCO</name>
<accession>A0A2R5FVM2</accession>
<sequence>MFQTEFEFTLPKGYLDADGNLHRKGVMRLSKAIDEIVPLRDPRVKSNPAYATVVILARVIIRLGALEEVNTAVIEGLFACDLNYLQRFYRQINELDGGDEVSPNNAKLPSEQVSEFSRYVETSTLNLSP</sequence>
<dbReference type="Proteomes" id="UP000245124">
    <property type="component" value="Unassembled WGS sequence"/>
</dbReference>
<protein>
    <submittedName>
        <fullName evidence="1">Uncharacterized protein</fullName>
    </submittedName>
</protein>
<organism evidence="1 2">
    <name type="scientific">Nostoc commune NIES-4072</name>
    <dbReference type="NCBI Taxonomy" id="2005467"/>
    <lineage>
        <taxon>Bacteria</taxon>
        <taxon>Bacillati</taxon>
        <taxon>Cyanobacteriota</taxon>
        <taxon>Cyanophyceae</taxon>
        <taxon>Nostocales</taxon>
        <taxon>Nostocaceae</taxon>
        <taxon>Nostoc</taxon>
    </lineage>
</organism>
<gene>
    <name evidence="1" type="ORF">NIES4072_65140</name>
</gene>
<dbReference type="EMBL" id="BDUD01000002">
    <property type="protein sequence ID" value="GBG22802.1"/>
    <property type="molecule type" value="Genomic_DNA"/>
</dbReference>
<dbReference type="RefSeq" id="WP_219930122.1">
    <property type="nucleotide sequence ID" value="NZ_BDUD01000002.1"/>
</dbReference>
<keyword evidence="2" id="KW-1185">Reference proteome</keyword>
<evidence type="ECO:0000313" key="1">
    <source>
        <dbReference type="EMBL" id="GBG22802.1"/>
    </source>
</evidence>
<evidence type="ECO:0000313" key="2">
    <source>
        <dbReference type="Proteomes" id="UP000245124"/>
    </source>
</evidence>
<proteinExistence type="predicted"/>
<comment type="caution">
    <text evidence="1">The sequence shown here is derived from an EMBL/GenBank/DDBJ whole genome shotgun (WGS) entry which is preliminary data.</text>
</comment>
<reference evidence="1 2" key="1">
    <citation type="submission" date="2017-06" db="EMBL/GenBank/DDBJ databases">
        <title>Genome sequencing of cyanobaciteial culture collection at National Institute for Environmental Studies (NIES).</title>
        <authorList>
            <person name="Hirose Y."/>
            <person name="Shimura Y."/>
            <person name="Fujisawa T."/>
            <person name="Nakamura Y."/>
            <person name="Kawachi M."/>
        </authorList>
    </citation>
    <scope>NUCLEOTIDE SEQUENCE [LARGE SCALE GENOMIC DNA]</scope>
    <source>
        <strain evidence="1 2">NIES-4072</strain>
    </source>
</reference>